<dbReference type="CDD" id="cd14497">
    <property type="entry name" value="PTP_PTEN-like"/>
    <property type="match status" value="1"/>
</dbReference>
<proteinExistence type="predicted"/>
<dbReference type="GO" id="GO:0051896">
    <property type="term" value="P:regulation of phosphatidylinositol 3-kinase/protein kinase B signal transduction"/>
    <property type="evidence" value="ECO:0007669"/>
    <property type="project" value="TreeGrafter"/>
</dbReference>
<dbReference type="PROSITE" id="PS00383">
    <property type="entry name" value="TYR_PHOSPHATASE_1"/>
    <property type="match status" value="1"/>
</dbReference>
<dbReference type="GO" id="GO:0030476">
    <property type="term" value="P:ascospore wall assembly"/>
    <property type="evidence" value="ECO:0007669"/>
    <property type="project" value="EnsemblFungi"/>
</dbReference>
<dbReference type="PROSITE" id="PS50056">
    <property type="entry name" value="TYR_PHOSPHATASE_2"/>
    <property type="match status" value="1"/>
</dbReference>
<evidence type="ECO:0000313" key="6">
    <source>
        <dbReference type="EMBL" id="KTB04942.1"/>
    </source>
</evidence>
<feature type="domain" description="Tyrosine specific protein phosphatases" evidence="3">
    <location>
        <begin position="162"/>
        <end position="218"/>
    </location>
</feature>
<feature type="domain" description="Phosphatase tensin-type" evidence="4">
    <location>
        <begin position="37"/>
        <end position="246"/>
    </location>
</feature>
<dbReference type="Proteomes" id="UP000054886">
    <property type="component" value="Unassembled WGS sequence"/>
</dbReference>
<dbReference type="InterPro" id="IPR016130">
    <property type="entry name" value="Tyr_Pase_AS"/>
</dbReference>
<dbReference type="VEuPathDB" id="FungiDB:GWK60_L11055"/>
<evidence type="ECO:0000313" key="5">
    <source>
        <dbReference type="EMBL" id="KTB01151.1"/>
    </source>
</evidence>
<dbReference type="VEuPathDB" id="FungiDB:GVI51_L03993"/>
<evidence type="ECO:0000256" key="2">
    <source>
        <dbReference type="ARBA" id="ARBA00022801"/>
    </source>
</evidence>
<gene>
    <name evidence="5" type="ORF">AO440_004612</name>
    <name evidence="6" type="ORF">AO440_004974</name>
</gene>
<accession>A0A0W0D9W0</accession>
<dbReference type="GO" id="GO:0004725">
    <property type="term" value="F:protein tyrosine phosphatase activity"/>
    <property type="evidence" value="ECO:0007669"/>
    <property type="project" value="TreeGrafter"/>
</dbReference>
<dbReference type="GO" id="GO:0042995">
    <property type="term" value="C:cell projection"/>
    <property type="evidence" value="ECO:0007669"/>
    <property type="project" value="TreeGrafter"/>
</dbReference>
<comment type="caution">
    <text evidence="5">The sequence shown here is derived from an EMBL/GenBank/DDBJ whole genome shotgun (WGS) entry which is preliminary data.</text>
</comment>
<protein>
    <recommendedName>
        <fullName evidence="1">phosphatidylinositol-3,4,5-trisphosphate 3-phosphatase</fullName>
        <ecNumber evidence="1">3.1.3.67</ecNumber>
    </recommendedName>
</protein>
<dbReference type="GO" id="GO:0005634">
    <property type="term" value="C:nucleus"/>
    <property type="evidence" value="ECO:0007669"/>
    <property type="project" value="TreeGrafter"/>
</dbReference>
<dbReference type="InterPro" id="IPR000340">
    <property type="entry name" value="Dual-sp_phosphatase_cat-dom"/>
</dbReference>
<dbReference type="GO" id="GO:0016314">
    <property type="term" value="F:phosphatidylinositol-3,4,5-trisphosphate 3-phosphatase activity"/>
    <property type="evidence" value="ECO:0007669"/>
    <property type="project" value="UniProtKB-EC"/>
</dbReference>
<dbReference type="InterPro" id="IPR051281">
    <property type="entry name" value="Dual-spec_lipid-protein_phosph"/>
</dbReference>
<name>A0A0W0D9W0_CANGB</name>
<keyword evidence="2" id="KW-0378">Hydrolase</keyword>
<sequence length="430" mass="49525">MPTINRSTDYTIRGPMGNLHLNPKKFVRTLYAIPFNVENSSSESSLDISYITPNLLVCSYPVTKYPKLLYRNGLDEIVEYLNKHHGKGTWKIFNFKVEKNGSDYDDIDIKNADDKTLYFPNYQRPSSTSCRGQRTTTLNGINSLICRKGWLDHCPPPFLLLQEIIDDMNLHISQSENNVAILHCRMGKGRSGTISIAYMMKYMNCPFEEAKELFMEKRFRMGLSKGVTINSQIRYIRYHELSLYYGINCNSMIVDQIKMSRFQLESITLQAMSGILFSHPYYTAVKISKYNNNRDGLIDLISVQTPEQVSTTKALYFKNSKNITIDINVPVEVSDIKIEFSLVARSHAMSHRITTLASNSNCWLNLYWETVRCSKTNSTNNFLLNELRNEQNNGLKFIFIIRWNELDGTSGTRSKGLRLFSSCILKWSLL</sequence>
<dbReference type="GO" id="GO:0046856">
    <property type="term" value="P:phosphatidylinositol dephosphorylation"/>
    <property type="evidence" value="ECO:0007669"/>
    <property type="project" value="TreeGrafter"/>
</dbReference>
<dbReference type="AlphaFoldDB" id="A0A0W0D9W0"/>
<reference evidence="5 7" key="1">
    <citation type="submission" date="2015-10" db="EMBL/GenBank/DDBJ databases">
        <title>Draft genomes sequences of Candida glabrata isolates 1A, 1B, 2A, 2B, 3A and 3B.</title>
        <authorList>
            <person name="Haavelsrud O.E."/>
            <person name="Gaustad P."/>
        </authorList>
    </citation>
    <scope>NUCLEOTIDE SEQUENCE [LARGE SCALE GENOMIC DNA]</scope>
    <source>
        <strain evidence="5">910700640</strain>
    </source>
</reference>
<dbReference type="GO" id="GO:0043491">
    <property type="term" value="P:phosphatidylinositol 3-kinase/protein kinase B signal transduction"/>
    <property type="evidence" value="ECO:0007669"/>
    <property type="project" value="TreeGrafter"/>
</dbReference>
<dbReference type="SUPFAM" id="SSF52799">
    <property type="entry name" value="(Phosphotyrosine protein) phosphatases II"/>
    <property type="match status" value="1"/>
</dbReference>
<dbReference type="EMBL" id="LLZZ01000115">
    <property type="protein sequence ID" value="KTB04942.1"/>
    <property type="molecule type" value="Genomic_DNA"/>
</dbReference>
<dbReference type="EC" id="3.1.3.67" evidence="1"/>
<dbReference type="VEuPathDB" id="FungiDB:CAGL0L04180g"/>
<dbReference type="InterPro" id="IPR029021">
    <property type="entry name" value="Prot-tyrosine_phosphatase-like"/>
</dbReference>
<dbReference type="PANTHER" id="PTHR12305:SF81">
    <property type="entry name" value="PHOSPHATIDYLINOSITOL 3,4,5-TRISPHOSPHATE 3-PHOSPHATASE AND DUAL-SPECIFICITY PROTEIN PHOSPHATASE PTEN"/>
    <property type="match status" value="1"/>
</dbReference>
<dbReference type="GO" id="GO:0005829">
    <property type="term" value="C:cytosol"/>
    <property type="evidence" value="ECO:0007669"/>
    <property type="project" value="TreeGrafter"/>
</dbReference>
<dbReference type="EMBL" id="LLZZ01000132">
    <property type="protein sequence ID" value="KTB01151.1"/>
    <property type="molecule type" value="Genomic_DNA"/>
</dbReference>
<dbReference type="Pfam" id="PF00782">
    <property type="entry name" value="DSPc"/>
    <property type="match status" value="1"/>
</dbReference>
<evidence type="ECO:0000256" key="1">
    <source>
        <dbReference type="ARBA" id="ARBA00013015"/>
    </source>
</evidence>
<dbReference type="PROSITE" id="PS51181">
    <property type="entry name" value="PPASE_TENSIN"/>
    <property type="match status" value="1"/>
</dbReference>
<dbReference type="InterPro" id="IPR029023">
    <property type="entry name" value="Tensin_phosphatase"/>
</dbReference>
<organism evidence="5 7">
    <name type="scientific">Candida glabrata</name>
    <name type="common">Yeast</name>
    <name type="synonym">Torulopsis glabrata</name>
    <dbReference type="NCBI Taxonomy" id="5478"/>
    <lineage>
        <taxon>Eukaryota</taxon>
        <taxon>Fungi</taxon>
        <taxon>Dikarya</taxon>
        <taxon>Ascomycota</taxon>
        <taxon>Saccharomycotina</taxon>
        <taxon>Saccharomycetes</taxon>
        <taxon>Saccharomycetales</taxon>
        <taxon>Saccharomycetaceae</taxon>
        <taxon>Nakaseomyces</taxon>
    </lineage>
</organism>
<evidence type="ECO:0000313" key="7">
    <source>
        <dbReference type="Proteomes" id="UP000054886"/>
    </source>
</evidence>
<dbReference type="PANTHER" id="PTHR12305">
    <property type="entry name" value="PHOSPHATASE WITH HOMOLOGY TO TENSIN"/>
    <property type="match status" value="1"/>
</dbReference>
<dbReference type="GO" id="GO:0005886">
    <property type="term" value="C:plasma membrane"/>
    <property type="evidence" value="ECO:0007669"/>
    <property type="project" value="TreeGrafter"/>
</dbReference>
<dbReference type="InterPro" id="IPR000387">
    <property type="entry name" value="Tyr_Pase_dom"/>
</dbReference>
<dbReference type="Gene3D" id="3.90.190.10">
    <property type="entry name" value="Protein tyrosine phosphatase superfamily"/>
    <property type="match status" value="1"/>
</dbReference>
<dbReference type="VEuPathDB" id="FungiDB:B1J91_L04180g"/>
<evidence type="ECO:0000259" key="3">
    <source>
        <dbReference type="PROSITE" id="PS50056"/>
    </source>
</evidence>
<evidence type="ECO:0000259" key="4">
    <source>
        <dbReference type="PROSITE" id="PS51181"/>
    </source>
</evidence>